<keyword evidence="5 9" id="KW-0694">RNA-binding</keyword>
<gene>
    <name evidence="9 11" type="primary">rplA</name>
    <name evidence="11" type="ORF">HCR_15670</name>
</gene>
<evidence type="ECO:0000256" key="8">
    <source>
        <dbReference type="ARBA" id="ARBA00035241"/>
    </source>
</evidence>
<keyword evidence="4 9" id="KW-0810">Translation regulation</keyword>
<comment type="similarity">
    <text evidence="1 9 10">Belongs to the universal ribosomal protein uL1 family.</text>
</comment>
<dbReference type="Gene3D" id="3.40.50.790">
    <property type="match status" value="1"/>
</dbReference>
<evidence type="ECO:0000256" key="6">
    <source>
        <dbReference type="ARBA" id="ARBA00022980"/>
    </source>
</evidence>
<accession>A0ABN6WVY9</accession>
<evidence type="ECO:0000256" key="10">
    <source>
        <dbReference type="RuleBase" id="RU000659"/>
    </source>
</evidence>
<evidence type="ECO:0000256" key="3">
    <source>
        <dbReference type="ARBA" id="ARBA00022730"/>
    </source>
</evidence>
<sequence length="234" mass="25077">MSKKVSKRVQKLLEKIDTNKTYSIDEATKLVKDLKSAKFDETVELALRLNVDPRHADQMVRGAVVLPHGTGKNVRVAVFAKGAKADEAKTAGADVVGAEDLVEQIQNGNIDFDIVIATPDMMGQVGKIGRILGPKGLMPNPKTGTVTMDVAQAVKNAKGGQVNFRVDKKGNIHAGIGKASFDAEKLAENLKTFVAAINKQKPAAAKGRYIQNAALSLTMSPSIKLDTTELMDIK</sequence>
<dbReference type="GO" id="GO:0005840">
    <property type="term" value="C:ribosome"/>
    <property type="evidence" value="ECO:0007669"/>
    <property type="project" value="UniProtKB-KW"/>
</dbReference>
<proteinExistence type="inferred from homology"/>
<dbReference type="Pfam" id="PF00687">
    <property type="entry name" value="Ribosomal_L1"/>
    <property type="match status" value="1"/>
</dbReference>
<comment type="function">
    <text evidence="9">Binds directly to 23S rRNA. The L1 stalk is quite mobile in the ribosome, and is involved in E site tRNA release.</text>
</comment>
<dbReference type="CDD" id="cd00403">
    <property type="entry name" value="Ribosomal_L1"/>
    <property type="match status" value="1"/>
</dbReference>
<protein>
    <recommendedName>
        <fullName evidence="8 9">Large ribosomal subunit protein uL1</fullName>
    </recommendedName>
</protein>
<keyword evidence="9" id="KW-0820">tRNA-binding</keyword>
<keyword evidence="6 9" id="KW-0689">Ribosomal protein</keyword>
<dbReference type="SUPFAM" id="SSF56808">
    <property type="entry name" value="Ribosomal protein L1"/>
    <property type="match status" value="1"/>
</dbReference>
<evidence type="ECO:0000256" key="9">
    <source>
        <dbReference type="HAMAP-Rule" id="MF_01318"/>
    </source>
</evidence>
<dbReference type="InterPro" id="IPR016095">
    <property type="entry name" value="Ribosomal_uL1_3-a/b-sand"/>
</dbReference>
<evidence type="ECO:0000313" key="12">
    <source>
        <dbReference type="Proteomes" id="UP001321445"/>
    </source>
</evidence>
<evidence type="ECO:0000256" key="7">
    <source>
        <dbReference type="ARBA" id="ARBA00023274"/>
    </source>
</evidence>
<dbReference type="InterPro" id="IPR023673">
    <property type="entry name" value="Ribosomal_uL1_CS"/>
</dbReference>
<dbReference type="InterPro" id="IPR023674">
    <property type="entry name" value="Ribosomal_uL1-like"/>
</dbReference>
<keyword evidence="3 9" id="KW-0699">rRNA-binding</keyword>
<evidence type="ECO:0000256" key="5">
    <source>
        <dbReference type="ARBA" id="ARBA00022884"/>
    </source>
</evidence>
<dbReference type="InterPro" id="IPR005878">
    <property type="entry name" value="Ribosom_uL1_bac-type"/>
</dbReference>
<dbReference type="HAMAP" id="MF_01318_B">
    <property type="entry name" value="Ribosomal_uL1_B"/>
    <property type="match status" value="1"/>
</dbReference>
<comment type="subunit">
    <text evidence="9">Part of the 50S ribosomal subunit.</text>
</comment>
<dbReference type="Gene3D" id="3.30.190.20">
    <property type="match status" value="1"/>
</dbReference>
<reference evidence="11 12" key="1">
    <citation type="submission" date="2023-03" db="EMBL/GenBank/DDBJ databases">
        <title>Description of Hydrogenimonas sp. ISO32.</title>
        <authorList>
            <person name="Mino S."/>
            <person name="Fukazawa S."/>
            <person name="Sawabe T."/>
        </authorList>
    </citation>
    <scope>NUCLEOTIDE SEQUENCE [LARGE SCALE GENOMIC DNA]</scope>
    <source>
        <strain evidence="11 12">ISO32</strain>
    </source>
</reference>
<keyword evidence="12" id="KW-1185">Reference proteome</keyword>
<dbReference type="PANTHER" id="PTHR36427">
    <property type="entry name" value="54S RIBOSOMAL PROTEIN L1, MITOCHONDRIAL"/>
    <property type="match status" value="1"/>
</dbReference>
<comment type="function">
    <text evidence="9">Protein L1 is also a translational repressor protein, it controls the translation of the L11 operon by binding to its mRNA.</text>
</comment>
<evidence type="ECO:0000256" key="2">
    <source>
        <dbReference type="ARBA" id="ARBA00022491"/>
    </source>
</evidence>
<evidence type="ECO:0000256" key="4">
    <source>
        <dbReference type="ARBA" id="ARBA00022845"/>
    </source>
</evidence>
<dbReference type="EMBL" id="AP027370">
    <property type="protein sequence ID" value="BDY13255.1"/>
    <property type="molecule type" value="Genomic_DNA"/>
</dbReference>
<evidence type="ECO:0000313" key="11">
    <source>
        <dbReference type="EMBL" id="BDY13255.1"/>
    </source>
</evidence>
<keyword evidence="7 9" id="KW-0687">Ribonucleoprotein</keyword>
<evidence type="ECO:0000256" key="1">
    <source>
        <dbReference type="ARBA" id="ARBA00010531"/>
    </source>
</evidence>
<dbReference type="RefSeq" id="WP_286336215.1">
    <property type="nucleotide sequence ID" value="NZ_AP027370.1"/>
</dbReference>
<name>A0ABN6WVY9_9BACT</name>
<dbReference type="PROSITE" id="PS01199">
    <property type="entry name" value="RIBOSOMAL_L1"/>
    <property type="match status" value="1"/>
</dbReference>
<dbReference type="PANTHER" id="PTHR36427:SF3">
    <property type="entry name" value="LARGE RIBOSOMAL SUBUNIT PROTEIN UL1M"/>
    <property type="match status" value="1"/>
</dbReference>
<keyword evidence="2 9" id="KW-0678">Repressor</keyword>
<dbReference type="InterPro" id="IPR002143">
    <property type="entry name" value="Ribosomal_uL1"/>
</dbReference>
<dbReference type="NCBIfam" id="TIGR01169">
    <property type="entry name" value="rplA_bact"/>
    <property type="match status" value="1"/>
</dbReference>
<dbReference type="InterPro" id="IPR028364">
    <property type="entry name" value="Ribosomal_uL1/biogenesis"/>
</dbReference>
<organism evidence="11 12">
    <name type="scientific">Hydrogenimonas cancrithermarum</name>
    <dbReference type="NCBI Taxonomy" id="2993563"/>
    <lineage>
        <taxon>Bacteria</taxon>
        <taxon>Pseudomonadati</taxon>
        <taxon>Campylobacterota</taxon>
        <taxon>Epsilonproteobacteria</taxon>
        <taxon>Campylobacterales</taxon>
        <taxon>Hydrogenimonadaceae</taxon>
        <taxon>Hydrogenimonas</taxon>
    </lineage>
</organism>
<dbReference type="Proteomes" id="UP001321445">
    <property type="component" value="Chromosome"/>
</dbReference>
<dbReference type="PIRSF" id="PIRSF002155">
    <property type="entry name" value="Ribosomal_L1"/>
    <property type="match status" value="1"/>
</dbReference>